<gene>
    <name evidence="2" type="ORF">S01H1_22352</name>
</gene>
<evidence type="ECO:0000259" key="1">
    <source>
        <dbReference type="Pfam" id="PF20557"/>
    </source>
</evidence>
<name>X0TLM6_9ZZZZ</name>
<feature type="domain" description="Putative DnaT-like" evidence="1">
    <location>
        <begin position="4"/>
        <end position="86"/>
    </location>
</feature>
<proteinExistence type="predicted"/>
<dbReference type="Pfam" id="PF20557">
    <property type="entry name" value="DnaT_2"/>
    <property type="match status" value="1"/>
</dbReference>
<dbReference type="AlphaFoldDB" id="X0TLM6"/>
<feature type="non-terminal residue" evidence="2">
    <location>
        <position position="87"/>
    </location>
</feature>
<accession>X0TLM6</accession>
<protein>
    <recommendedName>
        <fullName evidence="1">Putative DnaT-like domain-containing protein</fullName>
    </recommendedName>
</protein>
<dbReference type="EMBL" id="BARS01012596">
    <property type="protein sequence ID" value="GAF88181.1"/>
    <property type="molecule type" value="Genomic_DNA"/>
</dbReference>
<sequence length="87" mass="9977">MADELILESGSASESSNSYCDLTLAEVYYEERLHKSTWTDASDDTKEVALIWATKLLDRQIDWYGARYSETQALRYPRTGVQDLDGY</sequence>
<evidence type="ECO:0000313" key="2">
    <source>
        <dbReference type="EMBL" id="GAF88181.1"/>
    </source>
</evidence>
<comment type="caution">
    <text evidence="2">The sequence shown here is derived from an EMBL/GenBank/DDBJ whole genome shotgun (WGS) entry which is preliminary data.</text>
</comment>
<reference evidence="2" key="1">
    <citation type="journal article" date="2014" name="Front. Microbiol.">
        <title>High frequency of phylogenetically diverse reductive dehalogenase-homologous genes in deep subseafloor sedimentary metagenomes.</title>
        <authorList>
            <person name="Kawai M."/>
            <person name="Futagami T."/>
            <person name="Toyoda A."/>
            <person name="Takaki Y."/>
            <person name="Nishi S."/>
            <person name="Hori S."/>
            <person name="Arai W."/>
            <person name="Tsubouchi T."/>
            <person name="Morono Y."/>
            <person name="Uchiyama I."/>
            <person name="Ito T."/>
            <person name="Fujiyama A."/>
            <person name="Inagaki F."/>
            <person name="Takami H."/>
        </authorList>
    </citation>
    <scope>NUCLEOTIDE SEQUENCE</scope>
    <source>
        <strain evidence="2">Expedition CK06-06</strain>
    </source>
</reference>
<organism evidence="2">
    <name type="scientific">marine sediment metagenome</name>
    <dbReference type="NCBI Taxonomy" id="412755"/>
    <lineage>
        <taxon>unclassified sequences</taxon>
        <taxon>metagenomes</taxon>
        <taxon>ecological metagenomes</taxon>
    </lineage>
</organism>
<dbReference type="InterPro" id="IPR046787">
    <property type="entry name" value="DnaT_2"/>
</dbReference>